<comment type="caution">
    <text evidence="2">The sequence shown here is derived from an EMBL/GenBank/DDBJ whole genome shotgun (WGS) entry which is preliminary data.</text>
</comment>
<keyword evidence="1" id="KW-0812">Transmembrane</keyword>
<evidence type="ECO:0000256" key="1">
    <source>
        <dbReference type="SAM" id="Phobius"/>
    </source>
</evidence>
<proteinExistence type="predicted"/>
<accession>A0A0F9MI20</accession>
<reference evidence="2" key="1">
    <citation type="journal article" date="2015" name="Nature">
        <title>Complex archaea that bridge the gap between prokaryotes and eukaryotes.</title>
        <authorList>
            <person name="Spang A."/>
            <person name="Saw J.H."/>
            <person name="Jorgensen S.L."/>
            <person name="Zaremba-Niedzwiedzka K."/>
            <person name="Martijn J."/>
            <person name="Lind A.E."/>
            <person name="van Eijk R."/>
            <person name="Schleper C."/>
            <person name="Guy L."/>
            <person name="Ettema T.J."/>
        </authorList>
    </citation>
    <scope>NUCLEOTIDE SEQUENCE</scope>
</reference>
<keyword evidence="1" id="KW-1133">Transmembrane helix</keyword>
<gene>
    <name evidence="2" type="ORF">LCGC14_1381360</name>
</gene>
<dbReference type="EMBL" id="LAZR01008830">
    <property type="protein sequence ID" value="KKM76315.1"/>
    <property type="molecule type" value="Genomic_DNA"/>
</dbReference>
<name>A0A0F9MI20_9ZZZZ</name>
<evidence type="ECO:0000313" key="2">
    <source>
        <dbReference type="EMBL" id="KKM76315.1"/>
    </source>
</evidence>
<keyword evidence="1" id="KW-0472">Membrane</keyword>
<sequence>MLIKKSLYIKTILLLISVFLLQFSFIFAKTHAWNITATRVTDIFEGYEENPQIISDGSGGSIVVWEDYRNGSWRDIYAQKLDSFGNALWGENGTKVSALALDQRYPELVSDDAGGAIIVWENIVSLNVDNDIYAQRVDSTGNPLWTTNGIRIATESLQQMNPSIIPDNSGGAFITWQDERTGNNLYDIYAQRLDENGNALWDDNGSIVCDATEMQVIPQIASDGANGAFITWVDTRPGGSNRDIYAQLINSSGDPQWTLNGIGICTQGSDQTFVRIISDNAGNATILWEDSRTTGDIYAQRVNTTGIVQWAANGAPIVQTSAGKSYAELTNDGNGGAIIAWAQGNPNQRDIYAQHINSSGDLQWDSNGIEICTEEEDQRNTQITHDGVGGAIIVWQDNRRGWQEEDIYAQRIEPDGTTLWGGNGTAIDPLVNGNQLNPQLSFAEVGAVIVTWQDSRTGNTEVYSQYILDIENPNSNSPGPAIYEPNSTETIPWILIDNFAGGFYRVLKNGSEYLSWTPWTSGSNLNIPINTSILGVWNYTIYYNDTLGFWGIPNTVLISIVDTQNPSSNSPGPAIYEPDSTASIPWILTDNFAGGYFRVLKNGSDYISWTSWTNGLNLNITIDTSILGDWNYTVYYYDSSGNWGTPNTVLISITEEDLTGSPPSINGYNPFLLISGIISISFILIRRKTHMKVKK</sequence>
<dbReference type="AlphaFoldDB" id="A0A0F9MI20"/>
<organism evidence="2">
    <name type="scientific">marine sediment metagenome</name>
    <dbReference type="NCBI Taxonomy" id="412755"/>
    <lineage>
        <taxon>unclassified sequences</taxon>
        <taxon>metagenomes</taxon>
        <taxon>ecological metagenomes</taxon>
    </lineage>
</organism>
<protein>
    <submittedName>
        <fullName evidence="2">Uncharacterized protein</fullName>
    </submittedName>
</protein>
<feature type="transmembrane region" description="Helical" evidence="1">
    <location>
        <begin position="667"/>
        <end position="685"/>
    </location>
</feature>